<organism evidence="2 3">
    <name type="scientific">Luteolibacter pohnpeiensis</name>
    <dbReference type="NCBI Taxonomy" id="454153"/>
    <lineage>
        <taxon>Bacteria</taxon>
        <taxon>Pseudomonadati</taxon>
        <taxon>Verrucomicrobiota</taxon>
        <taxon>Verrucomicrobiia</taxon>
        <taxon>Verrucomicrobiales</taxon>
        <taxon>Verrucomicrobiaceae</taxon>
        <taxon>Luteolibacter</taxon>
    </lineage>
</organism>
<proteinExistence type="predicted"/>
<evidence type="ECO:0000313" key="3">
    <source>
        <dbReference type="Proteomes" id="UP000603141"/>
    </source>
</evidence>
<name>A0A934VVI3_9BACT</name>
<keyword evidence="1" id="KW-0812">Transmembrane</keyword>
<dbReference type="AlphaFoldDB" id="A0A934VVI3"/>
<sequence>MGSGIRSPNGKLDPDMYQSALLMTGIPALIALIGWLWASIGYLLAPVRESAV</sequence>
<keyword evidence="1" id="KW-1133">Transmembrane helix</keyword>
<comment type="caution">
    <text evidence="2">The sequence shown here is derived from an EMBL/GenBank/DDBJ whole genome shotgun (WGS) entry which is preliminary data.</text>
</comment>
<evidence type="ECO:0000313" key="2">
    <source>
        <dbReference type="EMBL" id="MBK1881828.1"/>
    </source>
</evidence>
<reference evidence="2" key="1">
    <citation type="submission" date="2021-01" db="EMBL/GenBank/DDBJ databases">
        <title>Modified the classification status of verrucomicrobia.</title>
        <authorList>
            <person name="Feng X."/>
        </authorList>
    </citation>
    <scope>NUCLEOTIDE SEQUENCE</scope>
    <source>
        <strain evidence="2">KCTC 22041</strain>
    </source>
</reference>
<keyword evidence="3" id="KW-1185">Reference proteome</keyword>
<accession>A0A934VVI3</accession>
<keyword evidence="1" id="KW-0472">Membrane</keyword>
<dbReference type="RefSeq" id="WP_200268369.1">
    <property type="nucleotide sequence ID" value="NZ_JAENIJ010000006.1"/>
</dbReference>
<dbReference type="EMBL" id="JAENIJ010000006">
    <property type="protein sequence ID" value="MBK1881828.1"/>
    <property type="molecule type" value="Genomic_DNA"/>
</dbReference>
<evidence type="ECO:0000256" key="1">
    <source>
        <dbReference type="SAM" id="Phobius"/>
    </source>
</evidence>
<gene>
    <name evidence="2" type="ORF">JIN85_05345</name>
</gene>
<feature type="transmembrane region" description="Helical" evidence="1">
    <location>
        <begin position="20"/>
        <end position="45"/>
    </location>
</feature>
<protein>
    <submittedName>
        <fullName evidence="2">Uncharacterized protein</fullName>
    </submittedName>
</protein>
<dbReference type="Proteomes" id="UP000603141">
    <property type="component" value="Unassembled WGS sequence"/>
</dbReference>